<reference evidence="2 3" key="3">
    <citation type="submission" date="2019-11" db="EMBL/GenBank/DDBJ databases">
        <title>A de novo genome assembly of a pear dwarfing rootstock.</title>
        <authorList>
            <person name="Wang F."/>
            <person name="Wang J."/>
            <person name="Li S."/>
            <person name="Zhang Y."/>
            <person name="Fang M."/>
            <person name="Ma L."/>
            <person name="Zhao Y."/>
            <person name="Jiang S."/>
        </authorList>
    </citation>
    <scope>NUCLEOTIDE SEQUENCE [LARGE SCALE GENOMIC DNA]</scope>
    <source>
        <strain evidence="2">S2</strain>
        <tissue evidence="2">Leaf</tissue>
    </source>
</reference>
<gene>
    <name evidence="2" type="ORF">D8674_017315</name>
</gene>
<accession>A0A5N5HCQ7</accession>
<sequence>MLRMWQIAVGSQNEDEDDAHADLIKQLKVFARTSVAVIPQEATAAAARAISEAEVAIAEAEEAAVADAEEHKLLIKENKGYMQQMENGARPLKYIGQCTESSAHLTAG</sequence>
<proteinExistence type="predicted"/>
<reference evidence="3" key="2">
    <citation type="submission" date="2019-10" db="EMBL/GenBank/DDBJ databases">
        <title>A de novo genome assembly of a pear dwarfing rootstock.</title>
        <authorList>
            <person name="Wang F."/>
            <person name="Wang J."/>
            <person name="Li S."/>
            <person name="Zhang Y."/>
            <person name="Fang M."/>
            <person name="Ma L."/>
            <person name="Zhao Y."/>
            <person name="Jiang S."/>
        </authorList>
    </citation>
    <scope>NUCLEOTIDE SEQUENCE [LARGE SCALE GENOMIC DNA]</scope>
</reference>
<reference evidence="2 3" key="1">
    <citation type="submission" date="2019-09" db="EMBL/GenBank/DDBJ databases">
        <authorList>
            <person name="Ou C."/>
        </authorList>
    </citation>
    <scope>NUCLEOTIDE SEQUENCE [LARGE SCALE GENOMIC DNA]</scope>
    <source>
        <strain evidence="2">S2</strain>
        <tissue evidence="2">Leaf</tissue>
    </source>
</reference>
<evidence type="ECO:0000256" key="1">
    <source>
        <dbReference type="SAM" id="Coils"/>
    </source>
</evidence>
<dbReference type="Proteomes" id="UP000327157">
    <property type="component" value="Chromosome 16"/>
</dbReference>
<keyword evidence="3" id="KW-1185">Reference proteome</keyword>
<protein>
    <submittedName>
        <fullName evidence="2">Telomere repeat binding factor 1</fullName>
    </submittedName>
</protein>
<dbReference type="EMBL" id="SMOL01000160">
    <property type="protein sequence ID" value="KAB2625655.1"/>
    <property type="molecule type" value="Genomic_DNA"/>
</dbReference>
<keyword evidence="1" id="KW-0175">Coiled coil</keyword>
<evidence type="ECO:0000313" key="2">
    <source>
        <dbReference type="EMBL" id="KAB2625655.1"/>
    </source>
</evidence>
<evidence type="ECO:0000313" key="3">
    <source>
        <dbReference type="Proteomes" id="UP000327157"/>
    </source>
</evidence>
<feature type="coiled-coil region" evidence="1">
    <location>
        <begin position="43"/>
        <end position="70"/>
    </location>
</feature>
<comment type="caution">
    <text evidence="2">The sequence shown here is derived from an EMBL/GenBank/DDBJ whole genome shotgun (WGS) entry which is preliminary data.</text>
</comment>
<name>A0A5N5HCQ7_9ROSA</name>
<dbReference type="AlphaFoldDB" id="A0A5N5HCQ7"/>
<organism evidence="2 3">
    <name type="scientific">Pyrus ussuriensis x Pyrus communis</name>
    <dbReference type="NCBI Taxonomy" id="2448454"/>
    <lineage>
        <taxon>Eukaryota</taxon>
        <taxon>Viridiplantae</taxon>
        <taxon>Streptophyta</taxon>
        <taxon>Embryophyta</taxon>
        <taxon>Tracheophyta</taxon>
        <taxon>Spermatophyta</taxon>
        <taxon>Magnoliopsida</taxon>
        <taxon>eudicotyledons</taxon>
        <taxon>Gunneridae</taxon>
        <taxon>Pentapetalae</taxon>
        <taxon>rosids</taxon>
        <taxon>fabids</taxon>
        <taxon>Rosales</taxon>
        <taxon>Rosaceae</taxon>
        <taxon>Amygdaloideae</taxon>
        <taxon>Maleae</taxon>
        <taxon>Pyrus</taxon>
    </lineage>
</organism>